<dbReference type="EMBL" id="MPKY01000001">
    <property type="protein sequence ID" value="OJS99301.1"/>
    <property type="molecule type" value="Genomic_DNA"/>
</dbReference>
<sequence length="59" mass="6177">MRATLSADFAGGLFRGVQIDVSAHHKAPATGEFQCQRFADAAAGASDDCTGIFSQRIFG</sequence>
<dbReference type="Proteomes" id="UP000183986">
    <property type="component" value="Unassembled WGS sequence"/>
</dbReference>
<comment type="caution">
    <text evidence="1">The sequence shown here is derived from an EMBL/GenBank/DDBJ whole genome shotgun (WGS) entry which is preliminary data.</text>
</comment>
<name>A0A1M2UVC4_MARNT</name>
<keyword evidence="2" id="KW-1185">Reference proteome</keyword>
<organism evidence="1 2">
    <name type="scientific">Marinobacter nauticus</name>
    <name type="common">Marinobacter hydrocarbonoclasticus</name>
    <name type="synonym">Marinobacter aquaeolei</name>
    <dbReference type="NCBI Taxonomy" id="2743"/>
    <lineage>
        <taxon>Bacteria</taxon>
        <taxon>Pseudomonadati</taxon>
        <taxon>Pseudomonadota</taxon>
        <taxon>Gammaproteobacteria</taxon>
        <taxon>Pseudomonadales</taxon>
        <taxon>Marinobacteraceae</taxon>
        <taxon>Marinobacter</taxon>
    </lineage>
</organism>
<protein>
    <submittedName>
        <fullName evidence="1">Uncharacterized protein</fullName>
    </submittedName>
</protein>
<dbReference type="AlphaFoldDB" id="A0A1M2UVC4"/>
<evidence type="ECO:0000313" key="1">
    <source>
        <dbReference type="EMBL" id="OJS99301.1"/>
    </source>
</evidence>
<accession>A0A1M2UVC4</accession>
<evidence type="ECO:0000313" key="2">
    <source>
        <dbReference type="Proteomes" id="UP000183986"/>
    </source>
</evidence>
<reference evidence="1" key="1">
    <citation type="submission" date="2016-11" db="EMBL/GenBank/DDBJ databases">
        <title>Draft Genome Sequence of Marinobacter hydrocarbonoclasticus strain STW2, a polyaromatic aromatic hydrocarbon degrading and denitrifying bacterium from rhizosphere of Seagrass Enhalus acodoides.</title>
        <authorList>
            <person name="Ling J."/>
            <person name="Dong J."/>
        </authorList>
    </citation>
    <scope>NUCLEOTIDE SEQUENCE [LARGE SCALE GENOMIC DNA]</scope>
    <source>
        <strain evidence="1">STW2</strain>
    </source>
</reference>
<proteinExistence type="predicted"/>
<gene>
    <name evidence="1" type="ORF">BEE62_03860</name>
</gene>